<evidence type="ECO:0000256" key="3">
    <source>
        <dbReference type="ARBA" id="ARBA00022741"/>
    </source>
</evidence>
<comment type="similarity">
    <text evidence="1">Belongs to the ABC transporter superfamily.</text>
</comment>
<dbReference type="PANTHER" id="PTHR42711">
    <property type="entry name" value="ABC TRANSPORTER ATP-BINDING PROTEIN"/>
    <property type="match status" value="1"/>
</dbReference>
<dbReference type="GO" id="GO:0016887">
    <property type="term" value="F:ATP hydrolysis activity"/>
    <property type="evidence" value="ECO:0007669"/>
    <property type="project" value="InterPro"/>
</dbReference>
<evidence type="ECO:0000313" key="7">
    <source>
        <dbReference type="Proteomes" id="UP000001662"/>
    </source>
</evidence>
<evidence type="ECO:0000256" key="4">
    <source>
        <dbReference type="ARBA" id="ARBA00022840"/>
    </source>
</evidence>
<dbReference type="OrthoDB" id="9804819at2"/>
<keyword evidence="3" id="KW-0547">Nucleotide-binding</keyword>
<gene>
    <name evidence="6" type="ordered locus">Closa_2827</name>
</gene>
<dbReference type="EMBL" id="CP002109">
    <property type="protein sequence ID" value="ADL05369.1"/>
    <property type="molecule type" value="Genomic_DNA"/>
</dbReference>
<dbReference type="SUPFAM" id="SSF52540">
    <property type="entry name" value="P-loop containing nucleoside triphosphate hydrolases"/>
    <property type="match status" value="1"/>
</dbReference>
<dbReference type="Gene3D" id="3.40.50.300">
    <property type="entry name" value="P-loop containing nucleotide triphosphate hydrolases"/>
    <property type="match status" value="1"/>
</dbReference>
<dbReference type="Proteomes" id="UP000001662">
    <property type="component" value="Chromosome"/>
</dbReference>
<sequence length="345" mass="37713">MIVLEHVSKKYKGITITKDSGIALWVKNIANLTGNKATELMAVKDVSFSIDKGEIFGIYGANGAGKTTLIKLLSGLLGASSGTVQIDGQTDNKHIKDTVSYISTNGWMGLEWQLTARENLILYGNLFGISGMVLEKKCNEVLEAVGMTAAKDKLVSQLSAGMRQKITIARGLILDRPIIFYDEPSVSLDVQSSRSLRELIKADAVQNNRTAIIASHNTEDLTICDRLMLLSKGEIIAIGTIDELKKPLADIQIIEVKCPAIKREVAFEDICGIDSVRCASVDGKRGYQSIKINARKGEFSLNDLIDFLIEKNIAVLDIKSKEITLQEIYEYYLALKGGGVPSEIV</sequence>
<evidence type="ECO:0000313" key="6">
    <source>
        <dbReference type="EMBL" id="ADL05369.1"/>
    </source>
</evidence>
<keyword evidence="2" id="KW-0813">Transport</keyword>
<dbReference type="SMART" id="SM00382">
    <property type="entry name" value="AAA"/>
    <property type="match status" value="1"/>
</dbReference>
<dbReference type="KEGG" id="csh:Closa_2827"/>
<reference evidence="6" key="1">
    <citation type="submission" date="2010-07" db="EMBL/GenBank/DDBJ databases">
        <title>Complete sequence of Clostridium saccharolyticum WM1.</title>
        <authorList>
            <consortium name="US DOE Joint Genome Institute"/>
            <person name="Lucas S."/>
            <person name="Copeland A."/>
            <person name="Lapidus A."/>
            <person name="Cheng J.-F."/>
            <person name="Bruce D."/>
            <person name="Goodwin L."/>
            <person name="Pitluck S."/>
            <person name="Chertkov O."/>
            <person name="Detter J.C."/>
            <person name="Han C."/>
            <person name="Tapia R."/>
            <person name="Land M."/>
            <person name="Hauser L."/>
            <person name="Chang Y.-J."/>
            <person name="Jeffries C."/>
            <person name="Kyrpides N."/>
            <person name="Ivanova N."/>
            <person name="Mikhailova N."/>
            <person name="Mouttaki H."/>
            <person name="Lin L."/>
            <person name="Zhou J."/>
            <person name="Hemme C.L."/>
            <person name="Woyke T."/>
        </authorList>
    </citation>
    <scope>NUCLEOTIDE SEQUENCE [LARGE SCALE GENOMIC DNA]</scope>
    <source>
        <strain evidence="6">WM1</strain>
    </source>
</reference>
<evidence type="ECO:0000256" key="1">
    <source>
        <dbReference type="ARBA" id="ARBA00005417"/>
    </source>
</evidence>
<feature type="domain" description="ABC transporter" evidence="5">
    <location>
        <begin position="24"/>
        <end position="257"/>
    </location>
</feature>
<name>D9R6F9_LACSW</name>
<dbReference type="AlphaFoldDB" id="D9R6F9"/>
<accession>D9R6F9</accession>
<dbReference type="PROSITE" id="PS50893">
    <property type="entry name" value="ABC_TRANSPORTER_2"/>
    <property type="match status" value="1"/>
</dbReference>
<dbReference type="RefSeq" id="WP_013273453.1">
    <property type="nucleotide sequence ID" value="NC_014376.1"/>
</dbReference>
<dbReference type="InterPro" id="IPR027417">
    <property type="entry name" value="P-loop_NTPase"/>
</dbReference>
<evidence type="ECO:0000259" key="5">
    <source>
        <dbReference type="PROSITE" id="PS50893"/>
    </source>
</evidence>
<dbReference type="InterPro" id="IPR003593">
    <property type="entry name" value="AAA+_ATPase"/>
</dbReference>
<dbReference type="PaxDb" id="610130-Closa_2827"/>
<dbReference type="GO" id="GO:0005524">
    <property type="term" value="F:ATP binding"/>
    <property type="evidence" value="ECO:0007669"/>
    <property type="project" value="UniProtKB-KW"/>
</dbReference>
<keyword evidence="4" id="KW-0067">ATP-binding</keyword>
<dbReference type="InterPro" id="IPR003439">
    <property type="entry name" value="ABC_transporter-like_ATP-bd"/>
</dbReference>
<dbReference type="eggNOG" id="COG1131">
    <property type="taxonomic scope" value="Bacteria"/>
</dbReference>
<protein>
    <submittedName>
        <fullName evidence="6">ABC transporter related protein</fullName>
    </submittedName>
</protein>
<dbReference type="Pfam" id="PF00005">
    <property type="entry name" value="ABC_tran"/>
    <property type="match status" value="1"/>
</dbReference>
<dbReference type="InterPro" id="IPR050763">
    <property type="entry name" value="ABC_transporter_ATP-binding"/>
</dbReference>
<dbReference type="HOGENOM" id="CLU_000604_1_2_9"/>
<proteinExistence type="inferred from homology"/>
<dbReference type="STRING" id="610130.Closa_2827"/>
<dbReference type="PROSITE" id="PS00211">
    <property type="entry name" value="ABC_TRANSPORTER_1"/>
    <property type="match status" value="1"/>
</dbReference>
<dbReference type="PANTHER" id="PTHR42711:SF5">
    <property type="entry name" value="ABC TRANSPORTER ATP-BINDING PROTEIN NATA"/>
    <property type="match status" value="1"/>
</dbReference>
<evidence type="ECO:0000256" key="2">
    <source>
        <dbReference type="ARBA" id="ARBA00022448"/>
    </source>
</evidence>
<organism evidence="6 7">
    <name type="scientific">Lacrimispora saccharolytica (strain ATCC 35040 / DSM 2544 / NRCC 2533 / WM1)</name>
    <name type="common">Clostridium saccharolyticum</name>
    <dbReference type="NCBI Taxonomy" id="610130"/>
    <lineage>
        <taxon>Bacteria</taxon>
        <taxon>Bacillati</taxon>
        <taxon>Bacillota</taxon>
        <taxon>Clostridia</taxon>
        <taxon>Lachnospirales</taxon>
        <taxon>Lachnospiraceae</taxon>
        <taxon>Lacrimispora</taxon>
    </lineage>
</organism>
<dbReference type="InterPro" id="IPR017871">
    <property type="entry name" value="ABC_transporter-like_CS"/>
</dbReference>
<keyword evidence="7" id="KW-1185">Reference proteome</keyword>